<gene>
    <name evidence="1" type="ORF">GT360_01145</name>
</gene>
<dbReference type="AlphaFoldDB" id="A0A7Z2T0U9"/>
<evidence type="ECO:0000313" key="1">
    <source>
        <dbReference type="EMBL" id="QIA62220.1"/>
    </source>
</evidence>
<dbReference type="EMBL" id="CP047475">
    <property type="protein sequence ID" value="QIA62220.1"/>
    <property type="molecule type" value="Genomic_DNA"/>
</dbReference>
<dbReference type="PANTHER" id="PTHR10091:SF0">
    <property type="entry name" value="GALACTOSE MUTAROTASE"/>
    <property type="match status" value="1"/>
</dbReference>
<accession>A0A7Z2T0U9</accession>
<proteinExistence type="predicted"/>
<dbReference type="GO" id="GO:0033499">
    <property type="term" value="P:galactose catabolic process via UDP-galactose, Leloir pathway"/>
    <property type="evidence" value="ECO:0007669"/>
    <property type="project" value="TreeGrafter"/>
</dbReference>
<reference evidence="1 2" key="1">
    <citation type="submission" date="2020-01" db="EMBL/GenBank/DDBJ databases">
        <title>Whole genome and functional gene identification of agarase of Vibrio HN897.</title>
        <authorList>
            <person name="Liu Y."/>
            <person name="Zhao Z."/>
        </authorList>
    </citation>
    <scope>NUCLEOTIDE SEQUENCE [LARGE SCALE GENOMIC DNA]</scope>
    <source>
        <strain evidence="1 2">HN897</strain>
    </source>
</reference>
<organism evidence="1 2">
    <name type="scientific">Vibrio astriarenae</name>
    <dbReference type="NCBI Taxonomy" id="1481923"/>
    <lineage>
        <taxon>Bacteria</taxon>
        <taxon>Pseudomonadati</taxon>
        <taxon>Pseudomonadota</taxon>
        <taxon>Gammaproteobacteria</taxon>
        <taxon>Vibrionales</taxon>
        <taxon>Vibrionaceae</taxon>
        <taxon>Vibrio</taxon>
    </lineage>
</organism>
<dbReference type="CDD" id="cd01081">
    <property type="entry name" value="Aldose_epim"/>
    <property type="match status" value="1"/>
</dbReference>
<dbReference type="GO" id="GO:0004034">
    <property type="term" value="F:aldose 1-epimerase activity"/>
    <property type="evidence" value="ECO:0007669"/>
    <property type="project" value="TreeGrafter"/>
</dbReference>
<dbReference type="KEGG" id="vas:GT360_01145"/>
<dbReference type="Proteomes" id="UP000464262">
    <property type="component" value="Chromosome 1"/>
</dbReference>
<dbReference type="GO" id="GO:0030246">
    <property type="term" value="F:carbohydrate binding"/>
    <property type="evidence" value="ECO:0007669"/>
    <property type="project" value="InterPro"/>
</dbReference>
<dbReference type="Pfam" id="PF01263">
    <property type="entry name" value="Aldose_epim"/>
    <property type="match status" value="1"/>
</dbReference>
<keyword evidence="2" id="KW-1185">Reference proteome</keyword>
<evidence type="ECO:0000313" key="2">
    <source>
        <dbReference type="Proteomes" id="UP000464262"/>
    </source>
</evidence>
<dbReference type="RefSeq" id="WP_164647129.1">
    <property type="nucleotide sequence ID" value="NZ_CP047475.1"/>
</dbReference>
<dbReference type="PANTHER" id="PTHR10091">
    <property type="entry name" value="ALDOSE-1-EPIMERASE"/>
    <property type="match status" value="1"/>
</dbReference>
<dbReference type="InterPro" id="IPR011013">
    <property type="entry name" value="Gal_mutarotase_sf_dom"/>
</dbReference>
<protein>
    <submittedName>
        <fullName evidence="1">Aldose 1-epimerase</fullName>
    </submittedName>
</protein>
<dbReference type="GO" id="GO:0006006">
    <property type="term" value="P:glucose metabolic process"/>
    <property type="evidence" value="ECO:0007669"/>
    <property type="project" value="TreeGrafter"/>
</dbReference>
<dbReference type="Gene3D" id="2.70.98.10">
    <property type="match status" value="1"/>
</dbReference>
<dbReference type="InterPro" id="IPR008183">
    <property type="entry name" value="Aldose_1/G6P_1-epimerase"/>
</dbReference>
<dbReference type="SUPFAM" id="SSF74650">
    <property type="entry name" value="Galactose mutarotase-like"/>
    <property type="match status" value="1"/>
</dbReference>
<name>A0A7Z2T0U9_9VIBR</name>
<sequence>MFNINIDNPSGLEIINITNRQLGIELEIIASFGAVINRFVVNDSPFSFITGYADHKDLVDNHPFFSRSAKLFPFPNRLAHGQYTFAGESYQLPANFPWSDHAVHGLLYNQAFLIKETQVDENHARVTLQFDSKHLDAPGYPFPFCLEVIFVLNTTGLLQCETHIVNTGESALPFGDAWHPYFNLGVDRSQFTLSMSPCHEWLHDDDLPSGEKQTFSQFVSPSTLEGVEFNHCFEFDDLESGLIELKRLDGKAQLLYAQQSSYPFVQLYTPNSEASIAVEPMTCPANAFNNEIGLLVLEPGQSSTFQWQCQAIYTG</sequence>
<dbReference type="InterPro" id="IPR014718">
    <property type="entry name" value="GH-type_carb-bd"/>
</dbReference>